<evidence type="ECO:0000256" key="1">
    <source>
        <dbReference type="SAM" id="MobiDB-lite"/>
    </source>
</evidence>
<proteinExistence type="predicted"/>
<sequence>MEMEEGRVERSPAREREQEHSERHQRQRARLSLLRSSSPSIYLFIMLEAGELYLLRGAAGDVKFGRLRARAVGEWTPPPERHSTEGSNPPRLNLGPVKAVSHAGRGWMASEGERGKERDGVGRGKEQFAVEKG</sequence>
<protein>
    <submittedName>
        <fullName evidence="2">Uncharacterized protein</fullName>
    </submittedName>
</protein>
<dbReference type="Proteomes" id="UP000314294">
    <property type="component" value="Unassembled WGS sequence"/>
</dbReference>
<organism evidence="2 3">
    <name type="scientific">Liparis tanakae</name>
    <name type="common">Tanaka's snailfish</name>
    <dbReference type="NCBI Taxonomy" id="230148"/>
    <lineage>
        <taxon>Eukaryota</taxon>
        <taxon>Metazoa</taxon>
        <taxon>Chordata</taxon>
        <taxon>Craniata</taxon>
        <taxon>Vertebrata</taxon>
        <taxon>Euteleostomi</taxon>
        <taxon>Actinopterygii</taxon>
        <taxon>Neopterygii</taxon>
        <taxon>Teleostei</taxon>
        <taxon>Neoteleostei</taxon>
        <taxon>Acanthomorphata</taxon>
        <taxon>Eupercaria</taxon>
        <taxon>Perciformes</taxon>
        <taxon>Cottioidei</taxon>
        <taxon>Cottales</taxon>
        <taxon>Liparidae</taxon>
        <taxon>Liparis</taxon>
    </lineage>
</organism>
<name>A0A4Z2I2S9_9TELE</name>
<comment type="caution">
    <text evidence="2">The sequence shown here is derived from an EMBL/GenBank/DDBJ whole genome shotgun (WGS) entry which is preliminary data.</text>
</comment>
<evidence type="ECO:0000313" key="3">
    <source>
        <dbReference type="Proteomes" id="UP000314294"/>
    </source>
</evidence>
<dbReference type="AlphaFoldDB" id="A0A4Z2I2S9"/>
<dbReference type="EMBL" id="SRLO01000148">
    <property type="protein sequence ID" value="TNN71543.1"/>
    <property type="molecule type" value="Genomic_DNA"/>
</dbReference>
<feature type="compositionally biased region" description="Basic and acidic residues" evidence="1">
    <location>
        <begin position="111"/>
        <end position="133"/>
    </location>
</feature>
<keyword evidence="3" id="KW-1185">Reference proteome</keyword>
<accession>A0A4Z2I2S9</accession>
<gene>
    <name evidence="2" type="ORF">EYF80_018229</name>
</gene>
<reference evidence="2 3" key="1">
    <citation type="submission" date="2019-03" db="EMBL/GenBank/DDBJ databases">
        <title>First draft genome of Liparis tanakae, snailfish: a comprehensive survey of snailfish specific genes.</title>
        <authorList>
            <person name="Kim W."/>
            <person name="Song I."/>
            <person name="Jeong J.-H."/>
            <person name="Kim D."/>
            <person name="Kim S."/>
            <person name="Ryu S."/>
            <person name="Song J.Y."/>
            <person name="Lee S.K."/>
        </authorList>
    </citation>
    <scope>NUCLEOTIDE SEQUENCE [LARGE SCALE GENOMIC DNA]</scope>
    <source>
        <tissue evidence="2">Muscle</tissue>
    </source>
</reference>
<feature type="region of interest" description="Disordered" evidence="1">
    <location>
        <begin position="1"/>
        <end position="31"/>
    </location>
</feature>
<feature type="compositionally biased region" description="Basic and acidic residues" evidence="1">
    <location>
        <begin position="1"/>
        <end position="24"/>
    </location>
</feature>
<evidence type="ECO:0000313" key="2">
    <source>
        <dbReference type="EMBL" id="TNN71543.1"/>
    </source>
</evidence>
<feature type="region of interest" description="Disordered" evidence="1">
    <location>
        <begin position="74"/>
        <end position="133"/>
    </location>
</feature>